<proteinExistence type="predicted"/>
<keyword evidence="1" id="KW-1133">Transmembrane helix</keyword>
<keyword evidence="1" id="KW-0472">Membrane</keyword>
<dbReference type="Gene3D" id="2.170.120.40">
    <property type="entry name" value="YbbR-like domain"/>
    <property type="match status" value="1"/>
</dbReference>
<accession>A0A538TB89</accession>
<feature type="transmembrane region" description="Helical" evidence="1">
    <location>
        <begin position="12"/>
        <end position="30"/>
    </location>
</feature>
<dbReference type="PANTHER" id="PTHR37804">
    <property type="entry name" value="CDAA REGULATORY PROTEIN CDAR"/>
    <property type="match status" value="1"/>
</dbReference>
<dbReference type="AlphaFoldDB" id="A0A538TB89"/>
<comment type="caution">
    <text evidence="2">The sequence shown here is derived from an EMBL/GenBank/DDBJ whole genome shotgun (WGS) entry which is preliminary data.</text>
</comment>
<dbReference type="Proteomes" id="UP000317716">
    <property type="component" value="Unassembled WGS sequence"/>
</dbReference>
<sequence>MSLLRSLLLENLGLKLVALLLAALVYFNALTDRPAKETVSFPIVLQELPDSLAIAGPVPTAVTAEIHGLGKPVLRVKYFPPSIGISLAGVRAGHFERSLNTADLPLPPGLEVERLVGPRMVTLELDRRMQRHLPVAARLEWAPPSAARPVGQIVLEPATVTVSGPARAVAKLDTVGLAAVRVDGRRDTVRTEVGTQGLPEGCTVEPSMVHVTVVLGHP</sequence>
<gene>
    <name evidence="2" type="ORF">E6K72_00110</name>
</gene>
<dbReference type="EMBL" id="VBOS01000005">
    <property type="protein sequence ID" value="TMQ60888.1"/>
    <property type="molecule type" value="Genomic_DNA"/>
</dbReference>
<evidence type="ECO:0000313" key="3">
    <source>
        <dbReference type="Proteomes" id="UP000317716"/>
    </source>
</evidence>
<reference evidence="2 3" key="1">
    <citation type="journal article" date="2019" name="Nat. Microbiol.">
        <title>Mediterranean grassland soil C-N compound turnover is dependent on rainfall and depth, and is mediated by genomically divergent microorganisms.</title>
        <authorList>
            <person name="Diamond S."/>
            <person name="Andeer P.F."/>
            <person name="Li Z."/>
            <person name="Crits-Christoph A."/>
            <person name="Burstein D."/>
            <person name="Anantharaman K."/>
            <person name="Lane K.R."/>
            <person name="Thomas B.C."/>
            <person name="Pan C."/>
            <person name="Northen T.R."/>
            <person name="Banfield J.F."/>
        </authorList>
    </citation>
    <scope>NUCLEOTIDE SEQUENCE [LARGE SCALE GENOMIC DNA]</scope>
    <source>
        <strain evidence="2">WS_2</strain>
    </source>
</reference>
<keyword evidence="1" id="KW-0812">Transmembrane</keyword>
<evidence type="ECO:0000313" key="2">
    <source>
        <dbReference type="EMBL" id="TMQ60888.1"/>
    </source>
</evidence>
<name>A0A538TB89_UNCEI</name>
<dbReference type="Pfam" id="PF07949">
    <property type="entry name" value="YbbR"/>
    <property type="match status" value="1"/>
</dbReference>
<evidence type="ECO:0000256" key="1">
    <source>
        <dbReference type="SAM" id="Phobius"/>
    </source>
</evidence>
<dbReference type="PANTHER" id="PTHR37804:SF1">
    <property type="entry name" value="CDAA REGULATORY PROTEIN CDAR"/>
    <property type="match status" value="1"/>
</dbReference>
<dbReference type="InterPro" id="IPR012505">
    <property type="entry name" value="YbbR"/>
</dbReference>
<organism evidence="2 3">
    <name type="scientific">Eiseniibacteriota bacterium</name>
    <dbReference type="NCBI Taxonomy" id="2212470"/>
    <lineage>
        <taxon>Bacteria</taxon>
        <taxon>Candidatus Eiseniibacteriota</taxon>
    </lineage>
</organism>
<protein>
    <submittedName>
        <fullName evidence="2">YbbR-like domain-containing protein</fullName>
    </submittedName>
</protein>
<dbReference type="InterPro" id="IPR053154">
    <property type="entry name" value="c-di-AMP_regulator"/>
</dbReference>